<proteinExistence type="predicted"/>
<name>A0A834SV18_9FABA</name>
<sequence length="20" mass="2383">MAVDEHMLNLNYAYSFLFFG</sequence>
<comment type="caution">
    <text evidence="1">The sequence shown here is derived from an EMBL/GenBank/DDBJ whole genome shotgun (WGS) entry which is preliminary data.</text>
</comment>
<organism evidence="1 2">
    <name type="scientific">Senna tora</name>
    <dbReference type="NCBI Taxonomy" id="362788"/>
    <lineage>
        <taxon>Eukaryota</taxon>
        <taxon>Viridiplantae</taxon>
        <taxon>Streptophyta</taxon>
        <taxon>Embryophyta</taxon>
        <taxon>Tracheophyta</taxon>
        <taxon>Spermatophyta</taxon>
        <taxon>Magnoliopsida</taxon>
        <taxon>eudicotyledons</taxon>
        <taxon>Gunneridae</taxon>
        <taxon>Pentapetalae</taxon>
        <taxon>rosids</taxon>
        <taxon>fabids</taxon>
        <taxon>Fabales</taxon>
        <taxon>Fabaceae</taxon>
        <taxon>Caesalpinioideae</taxon>
        <taxon>Cassia clade</taxon>
        <taxon>Senna</taxon>
    </lineage>
</organism>
<reference evidence="1" key="1">
    <citation type="submission" date="2020-09" db="EMBL/GenBank/DDBJ databases">
        <title>Genome-Enabled Discovery of Anthraquinone Biosynthesis in Senna tora.</title>
        <authorList>
            <person name="Kang S.-H."/>
            <person name="Pandey R.P."/>
            <person name="Lee C.-M."/>
            <person name="Sim J.-S."/>
            <person name="Jeong J.-T."/>
            <person name="Choi B.-S."/>
            <person name="Jung M."/>
            <person name="Ginzburg D."/>
            <person name="Zhao K."/>
            <person name="Won S.Y."/>
            <person name="Oh T.-J."/>
            <person name="Yu Y."/>
            <person name="Kim N.-H."/>
            <person name="Lee O.R."/>
            <person name="Lee T.-H."/>
            <person name="Bashyal P."/>
            <person name="Kim T.-S."/>
            <person name="Lee W.-H."/>
            <person name="Kawkins C."/>
            <person name="Kim C.-K."/>
            <person name="Kim J.S."/>
            <person name="Ahn B.O."/>
            <person name="Rhee S.Y."/>
            <person name="Sohng J.K."/>
        </authorList>
    </citation>
    <scope>NUCLEOTIDE SEQUENCE</scope>
    <source>
        <tissue evidence="1">Leaf</tissue>
    </source>
</reference>
<dbReference type="EMBL" id="JAAIUW010000013">
    <property type="protein sequence ID" value="KAF7803999.1"/>
    <property type="molecule type" value="Genomic_DNA"/>
</dbReference>
<dbReference type="AlphaFoldDB" id="A0A834SV18"/>
<evidence type="ECO:0000313" key="2">
    <source>
        <dbReference type="Proteomes" id="UP000634136"/>
    </source>
</evidence>
<keyword evidence="2" id="KW-1185">Reference proteome</keyword>
<dbReference type="Proteomes" id="UP000634136">
    <property type="component" value="Unassembled WGS sequence"/>
</dbReference>
<evidence type="ECO:0000313" key="1">
    <source>
        <dbReference type="EMBL" id="KAF7803999.1"/>
    </source>
</evidence>
<gene>
    <name evidence="1" type="ORF">G2W53_043110</name>
</gene>
<protein>
    <submittedName>
        <fullName evidence="1">Uncharacterized protein</fullName>
    </submittedName>
</protein>
<accession>A0A834SV18</accession>